<keyword evidence="6" id="KW-1185">Reference proteome</keyword>
<dbReference type="Pfam" id="PF00078">
    <property type="entry name" value="RVT_1"/>
    <property type="match status" value="1"/>
</dbReference>
<dbReference type="Pfam" id="PF01844">
    <property type="entry name" value="HNH"/>
    <property type="match status" value="1"/>
</dbReference>
<evidence type="ECO:0000313" key="5">
    <source>
        <dbReference type="Proteomes" id="UP000255168"/>
    </source>
</evidence>
<evidence type="ECO:0000313" key="4">
    <source>
        <dbReference type="EMBL" id="SPD47862.1"/>
    </source>
</evidence>
<dbReference type="InterPro" id="IPR000477">
    <property type="entry name" value="RT_dom"/>
</dbReference>
<dbReference type="SMART" id="SM00507">
    <property type="entry name" value="HNHc"/>
    <property type="match status" value="1"/>
</dbReference>
<dbReference type="GO" id="GO:0004519">
    <property type="term" value="F:endonuclease activity"/>
    <property type="evidence" value="ECO:0007669"/>
    <property type="project" value="InterPro"/>
</dbReference>
<dbReference type="Pfam" id="PF08388">
    <property type="entry name" value="GIIM"/>
    <property type="match status" value="1"/>
</dbReference>
<dbReference type="Proteomes" id="UP000256710">
    <property type="component" value="Unassembled WGS sequence"/>
</dbReference>
<evidence type="ECO:0000259" key="2">
    <source>
        <dbReference type="PROSITE" id="PS50878"/>
    </source>
</evidence>
<reference evidence="5 6" key="1">
    <citation type="submission" date="2018-01" db="EMBL/GenBank/DDBJ databases">
        <authorList>
            <person name="Clerissi C."/>
        </authorList>
    </citation>
    <scope>NUCLEOTIDE SEQUENCE [LARGE SCALE GENOMIC DNA]</scope>
    <source>
        <strain evidence="3">Cupriavidus taiwanensis STM 6082</strain>
        <strain evidence="4">Cupriavidus taiwanensis STM 6160</strain>
    </source>
</reference>
<dbReference type="InterPro" id="IPR030931">
    <property type="entry name" value="Group_II_RT_mat"/>
</dbReference>
<proteinExistence type="inferred from homology"/>
<dbReference type="InterPro" id="IPR013597">
    <property type="entry name" value="Mat_intron_G2"/>
</dbReference>
<dbReference type="PROSITE" id="PS50878">
    <property type="entry name" value="RT_POL"/>
    <property type="match status" value="1"/>
</dbReference>
<feature type="domain" description="Reverse transcriptase" evidence="2">
    <location>
        <begin position="96"/>
        <end position="332"/>
    </location>
</feature>
<dbReference type="RefSeq" id="WP_026164453.1">
    <property type="nucleotide sequence ID" value="NZ_AQUR01000105.1"/>
</dbReference>
<dbReference type="PANTHER" id="PTHR34047">
    <property type="entry name" value="NUCLEAR INTRON MATURASE 1, MITOCHONDRIAL-RELATED"/>
    <property type="match status" value="1"/>
</dbReference>
<dbReference type="CDD" id="cd01651">
    <property type="entry name" value="RT_G2_intron"/>
    <property type="match status" value="1"/>
</dbReference>
<dbReference type="GO" id="GO:0008270">
    <property type="term" value="F:zinc ion binding"/>
    <property type="evidence" value="ECO:0007669"/>
    <property type="project" value="InterPro"/>
</dbReference>
<organism evidence="4 5">
    <name type="scientific">Cupriavidus neocaledonicus</name>
    <dbReference type="NCBI Taxonomy" id="1040979"/>
    <lineage>
        <taxon>Bacteria</taxon>
        <taxon>Pseudomonadati</taxon>
        <taxon>Pseudomonadota</taxon>
        <taxon>Betaproteobacteria</taxon>
        <taxon>Burkholderiales</taxon>
        <taxon>Burkholderiaceae</taxon>
        <taxon>Cupriavidus</taxon>
    </lineage>
</organism>
<dbReference type="AlphaFoldDB" id="A0A375H820"/>
<accession>A0A375H820</accession>
<dbReference type="InterPro" id="IPR043502">
    <property type="entry name" value="DNA/RNA_pol_sf"/>
</dbReference>
<gene>
    <name evidence="3" type="ORF">CBM2605_A230150</name>
    <name evidence="4" type="ORF">CBM2607_12802</name>
</gene>
<dbReference type="Gene3D" id="1.10.30.50">
    <property type="match status" value="1"/>
</dbReference>
<dbReference type="InterPro" id="IPR025960">
    <property type="entry name" value="RVT_N"/>
</dbReference>
<dbReference type="InterPro" id="IPR002711">
    <property type="entry name" value="HNH"/>
</dbReference>
<dbReference type="SUPFAM" id="SSF56672">
    <property type="entry name" value="DNA/RNA polymerases"/>
    <property type="match status" value="1"/>
</dbReference>
<dbReference type="NCBIfam" id="TIGR04416">
    <property type="entry name" value="group_II_RT_mat"/>
    <property type="match status" value="1"/>
</dbReference>
<name>A0A375H820_9BURK</name>
<evidence type="ECO:0000256" key="1">
    <source>
        <dbReference type="ARBA" id="ARBA00034120"/>
    </source>
</evidence>
<dbReference type="PANTHER" id="PTHR34047:SF8">
    <property type="entry name" value="PROTEIN YKFC"/>
    <property type="match status" value="1"/>
</dbReference>
<sequence>MEAFVREDKSALSGAPQRWDAINWRQVERNVRAMQIRIAKATQEGDWRRVKALQRSLTRSFSAKASAVKRVTENQGKRTAGVDRELWDSPEVRWEAIGRLKRRGYRPLPLRRVFIPKANGKERPLGIPTMLDRAMQALHLLALEPVSEGTSDPNSYGFRINRSTADAMSQLFVNLSRGHSAQWILEADIKGCFDHISHDWLERNVPMDRAILRKWLKAGVIFQGQFQATEAGTPQGGIISPTLANVALNGLERQLVASFEKKLGVAKTRKLKVNVVRYADDFVITGTTPEILQNEVKPWVEQFLAVRGLTLSTEKTRIVNIADGFDFLGWNFRKYSGTLLIKPSRKNVQTFYRKVKDVISANKTVKQSELIRLLNPMLRGWAQYHRAVVAKAVFNRLGHDIFRALWRWAKRRHPGKKADWVRKKYFGSVGQRSWVFGTTVVKDVDSEVWVELYSLASTPIQRHKKVRGDYNPFDPAQEVYGETLRQERLLDSMAHRKQWIKLYMSQRGLCALCQCKMTKDTGWHDHHIEYRVRGGSDGLRNRVLLHPNCHVQVHNHGLSVVKPVPSI</sequence>
<keyword evidence="4" id="KW-0695">RNA-directed DNA polymerase</keyword>
<dbReference type="GO" id="GO:0003676">
    <property type="term" value="F:nucleic acid binding"/>
    <property type="evidence" value="ECO:0007669"/>
    <property type="project" value="InterPro"/>
</dbReference>
<dbReference type="Proteomes" id="UP000255168">
    <property type="component" value="Chromosome I"/>
</dbReference>
<evidence type="ECO:0000313" key="6">
    <source>
        <dbReference type="Proteomes" id="UP000256710"/>
    </source>
</evidence>
<dbReference type="CDD" id="cd00085">
    <property type="entry name" value="HNHc"/>
    <property type="match status" value="1"/>
</dbReference>
<dbReference type="EMBL" id="OFTC01000016">
    <property type="protein sequence ID" value="SOZ35895.1"/>
    <property type="molecule type" value="Genomic_DNA"/>
</dbReference>
<comment type="similarity">
    <text evidence="1">Belongs to the bacterial reverse transcriptase family.</text>
</comment>
<dbReference type="Pfam" id="PF13655">
    <property type="entry name" value="RVT_N"/>
    <property type="match status" value="1"/>
</dbReference>
<dbReference type="EMBL" id="LT984806">
    <property type="protein sequence ID" value="SPD47862.1"/>
    <property type="molecule type" value="Genomic_DNA"/>
</dbReference>
<dbReference type="EC" id="2.7.7.49" evidence="3"/>
<keyword evidence="3" id="KW-0808">Transferase</keyword>
<protein>
    <submittedName>
        <fullName evidence="4">Group II intron reverse transcriptase/maturase</fullName>
    </submittedName>
    <submittedName>
        <fullName evidence="3">RNA-directed DNA polymerase (Reverse transcriptase)</fullName>
        <ecNumber evidence="3">2.7.7.49</ecNumber>
    </submittedName>
</protein>
<dbReference type="GO" id="GO:0003964">
    <property type="term" value="F:RNA-directed DNA polymerase activity"/>
    <property type="evidence" value="ECO:0007669"/>
    <property type="project" value="UniProtKB-KW"/>
</dbReference>
<evidence type="ECO:0000313" key="3">
    <source>
        <dbReference type="EMBL" id="SOZ35895.1"/>
    </source>
</evidence>
<dbReference type="InterPro" id="IPR003615">
    <property type="entry name" value="HNH_nuc"/>
</dbReference>
<dbReference type="InterPro" id="IPR051083">
    <property type="entry name" value="GrpII_Intron_Splice-Mob/Def"/>
</dbReference>
<keyword evidence="3" id="KW-0548">Nucleotidyltransferase</keyword>